<sequence length="588" mass="66487">MNGSEHAVAELAADPKSLDCVDGSTNSAFLQRLSEWIQCFCVVTFDLEMGQSMEMVCPEQVGLTEQDKSTICYLAFPDSNAGILGDSQFHFRCHLEGDIRTNSRSQSSIDSYNCQCAPSLQTDQGIFFGYVYFRQIKDRNVRRGYFQKSVVLIARLPFLNVYREILRLVAPEFFDNGRKALDFACKEIDRWAAVRVGNPLSLPLFGHNLCCTIPSLLDGALPGASYPSNLSALPSSTNIPITSIHDFDFIKSFQGFLAHLHVFWELMLCNESLAVIAPTPTACSEFVQCLVWIVWPLKFATDYRPFFTIHDGDFKDYTTKSQAPPRIILGVTNPFFVKTLQHWPHIVKIGDNTDTVDVKESPKVKQPGKLNSSVDLKQGLYSEYKSFLEKDKVLIKRLLKGIQSKRPVEAQSSLIKKYYYELTRSFMIPLERYVSTLMPLLRDISPFKSPPTLRDFDFDEFLDTIAVAGPSLTSGTKGDWAGLYMSFLKSENFHHWFAMKKREINNKLKLVHLQALAEADMEMWMAGKSELELIDLILKTRNCVQAVRMVGETVPTEAIAKLKRSIGKIVDKLPSDLKDLVRNGSLIL</sequence>
<evidence type="ECO:0000313" key="4">
    <source>
        <dbReference type="Proteomes" id="UP000186922"/>
    </source>
</evidence>
<dbReference type="GO" id="GO:0005085">
    <property type="term" value="F:guanyl-nucleotide exchange factor activity"/>
    <property type="evidence" value="ECO:0007669"/>
    <property type="project" value="InterPro"/>
</dbReference>
<organism evidence="3 4">
    <name type="scientific">Ramazzottius varieornatus</name>
    <name type="common">Water bear</name>
    <name type="synonym">Tardigrade</name>
    <dbReference type="NCBI Taxonomy" id="947166"/>
    <lineage>
        <taxon>Eukaryota</taxon>
        <taxon>Metazoa</taxon>
        <taxon>Ecdysozoa</taxon>
        <taxon>Tardigrada</taxon>
        <taxon>Eutardigrada</taxon>
        <taxon>Parachela</taxon>
        <taxon>Hypsibioidea</taxon>
        <taxon>Ramazzottiidae</taxon>
        <taxon>Ramazzottius</taxon>
    </lineage>
</organism>
<dbReference type="InterPro" id="IPR037516">
    <property type="entry name" value="Tripartite_DENN"/>
</dbReference>
<dbReference type="Pfam" id="PF09794">
    <property type="entry name" value="Avl9"/>
    <property type="match status" value="1"/>
</dbReference>
<evidence type="ECO:0000313" key="3">
    <source>
        <dbReference type="EMBL" id="GAU93027.1"/>
    </source>
</evidence>
<dbReference type="InterPro" id="IPR024224">
    <property type="entry name" value="DENND6"/>
</dbReference>
<dbReference type="PANTHER" id="PTHR13677">
    <property type="entry name" value="LD41638P"/>
    <property type="match status" value="1"/>
</dbReference>
<proteinExistence type="inferred from homology"/>
<protein>
    <recommendedName>
        <fullName evidence="2">UDENN domain-containing protein</fullName>
    </recommendedName>
</protein>
<feature type="domain" description="UDENN" evidence="2">
    <location>
        <begin position="38"/>
        <end position="510"/>
    </location>
</feature>
<dbReference type="Proteomes" id="UP000186922">
    <property type="component" value="Unassembled WGS sequence"/>
</dbReference>
<name>A0A1D1V0A1_RAMVA</name>
<dbReference type="STRING" id="947166.A0A1D1V0A1"/>
<dbReference type="InterPro" id="IPR018307">
    <property type="entry name" value="ABL9/DENND6_dom"/>
</dbReference>
<evidence type="ECO:0000259" key="2">
    <source>
        <dbReference type="PROSITE" id="PS50211"/>
    </source>
</evidence>
<keyword evidence="4" id="KW-1185">Reference proteome</keyword>
<reference evidence="3 4" key="1">
    <citation type="journal article" date="2016" name="Nat. Commun.">
        <title>Extremotolerant tardigrade genome and improved radiotolerance of human cultured cells by tardigrade-unique protein.</title>
        <authorList>
            <person name="Hashimoto T."/>
            <person name="Horikawa D.D."/>
            <person name="Saito Y."/>
            <person name="Kuwahara H."/>
            <person name="Kozuka-Hata H."/>
            <person name="Shin-I T."/>
            <person name="Minakuchi Y."/>
            <person name="Ohishi K."/>
            <person name="Motoyama A."/>
            <person name="Aizu T."/>
            <person name="Enomoto A."/>
            <person name="Kondo K."/>
            <person name="Tanaka S."/>
            <person name="Hara Y."/>
            <person name="Koshikawa S."/>
            <person name="Sagara H."/>
            <person name="Miura T."/>
            <person name="Yokobori S."/>
            <person name="Miyagawa K."/>
            <person name="Suzuki Y."/>
            <person name="Kubo T."/>
            <person name="Oyama M."/>
            <person name="Kohara Y."/>
            <person name="Fujiyama A."/>
            <person name="Arakawa K."/>
            <person name="Katayama T."/>
            <person name="Toyoda A."/>
            <person name="Kunieda T."/>
        </authorList>
    </citation>
    <scope>NUCLEOTIDE SEQUENCE [LARGE SCALE GENOMIC DNA]</scope>
    <source>
        <strain evidence="3 4">YOKOZUNA-1</strain>
    </source>
</reference>
<evidence type="ECO:0000256" key="1">
    <source>
        <dbReference type="ARBA" id="ARBA00007159"/>
    </source>
</evidence>
<dbReference type="GO" id="GO:0055037">
    <property type="term" value="C:recycling endosome"/>
    <property type="evidence" value="ECO:0007669"/>
    <property type="project" value="TreeGrafter"/>
</dbReference>
<dbReference type="EMBL" id="BDGG01000002">
    <property type="protein sequence ID" value="GAU93027.1"/>
    <property type="molecule type" value="Genomic_DNA"/>
</dbReference>
<accession>A0A1D1V0A1</accession>
<dbReference type="PROSITE" id="PS50211">
    <property type="entry name" value="DENN"/>
    <property type="match status" value="1"/>
</dbReference>
<comment type="caution">
    <text evidence="3">The sequence shown here is derived from an EMBL/GenBank/DDBJ whole genome shotgun (WGS) entry which is preliminary data.</text>
</comment>
<gene>
    <name evidence="3" type="primary">RvY_05027-1</name>
    <name evidence="3" type="synonym">RvY_05027.1</name>
    <name evidence="3" type="ORF">RvY_05027</name>
</gene>
<dbReference type="AlphaFoldDB" id="A0A1D1V0A1"/>
<dbReference type="OrthoDB" id="10265409at2759"/>
<dbReference type="PANTHER" id="PTHR13677:SF0">
    <property type="entry name" value="LD41638P"/>
    <property type="match status" value="1"/>
</dbReference>
<comment type="similarity">
    <text evidence="1">Belongs to the DENND6 family.</text>
</comment>